<evidence type="ECO:0000259" key="7">
    <source>
        <dbReference type="PROSITE" id="PS51737"/>
    </source>
</evidence>
<accession>A0A0G0PWB1</accession>
<dbReference type="SUPFAM" id="SSF53041">
    <property type="entry name" value="Resolvase-like"/>
    <property type="match status" value="1"/>
</dbReference>
<feature type="domain" description="Resolvase/invertase-type recombinase catalytic" evidence="6">
    <location>
        <begin position="4"/>
        <end position="155"/>
    </location>
</feature>
<organism evidence="8 9">
    <name type="scientific">Yanofskybacteria sp. (strain GW2011_GWA1_39_13)</name>
    <dbReference type="NCBI Taxonomy" id="1619019"/>
    <lineage>
        <taxon>Bacteria</taxon>
        <taxon>Candidatus Yanofskyibacteriota</taxon>
    </lineage>
</organism>
<dbReference type="GO" id="GO:0015074">
    <property type="term" value="P:DNA integration"/>
    <property type="evidence" value="ECO:0007669"/>
    <property type="project" value="UniProtKB-KW"/>
</dbReference>
<evidence type="ECO:0000256" key="5">
    <source>
        <dbReference type="PROSITE-ProRule" id="PRU10137"/>
    </source>
</evidence>
<proteinExistence type="predicted"/>
<keyword evidence="1" id="KW-0229">DNA integration</keyword>
<dbReference type="SMART" id="SM00857">
    <property type="entry name" value="Resolvase"/>
    <property type="match status" value="1"/>
</dbReference>
<dbReference type="Gene3D" id="3.90.1750.20">
    <property type="entry name" value="Putative Large Serine Recombinase, Chain B, Domain 2"/>
    <property type="match status" value="1"/>
</dbReference>
<dbReference type="Pfam" id="PF07508">
    <property type="entry name" value="Recombinase"/>
    <property type="match status" value="1"/>
</dbReference>
<evidence type="ECO:0000259" key="6">
    <source>
        <dbReference type="PROSITE" id="PS51736"/>
    </source>
</evidence>
<evidence type="ECO:0000313" key="9">
    <source>
        <dbReference type="Proteomes" id="UP000034845"/>
    </source>
</evidence>
<dbReference type="GO" id="GO:0003677">
    <property type="term" value="F:DNA binding"/>
    <property type="evidence" value="ECO:0007669"/>
    <property type="project" value="UniProtKB-KW"/>
</dbReference>
<gene>
    <name evidence="8" type="ORF">UT29_C0002G0017</name>
</gene>
<dbReference type="GO" id="GO:0000150">
    <property type="term" value="F:DNA strand exchange activity"/>
    <property type="evidence" value="ECO:0007669"/>
    <property type="project" value="InterPro"/>
</dbReference>
<name>A0A0G0PWB1_YANXG</name>
<dbReference type="InterPro" id="IPR006118">
    <property type="entry name" value="Recombinase_CS"/>
</dbReference>
<dbReference type="Gene3D" id="3.40.50.1390">
    <property type="entry name" value="Resolvase, N-terminal catalytic domain"/>
    <property type="match status" value="1"/>
</dbReference>
<protein>
    <submittedName>
        <fullName evidence="8">Recombinase</fullName>
    </submittedName>
</protein>
<dbReference type="PATRIC" id="fig|1619019.3.peg.201"/>
<evidence type="ECO:0000256" key="4">
    <source>
        <dbReference type="PIRSR" id="PIRSR606118-50"/>
    </source>
</evidence>
<dbReference type="Pfam" id="PF00239">
    <property type="entry name" value="Resolvase"/>
    <property type="match status" value="1"/>
</dbReference>
<dbReference type="PROSITE" id="PS51737">
    <property type="entry name" value="RECOMBINASE_DNA_BIND"/>
    <property type="match status" value="1"/>
</dbReference>
<dbReference type="InterPro" id="IPR006119">
    <property type="entry name" value="Resolv_N"/>
</dbReference>
<keyword evidence="3" id="KW-0233">DNA recombination</keyword>
<dbReference type="InterPro" id="IPR011109">
    <property type="entry name" value="DNA_bind_recombinase_dom"/>
</dbReference>
<dbReference type="InterPro" id="IPR050639">
    <property type="entry name" value="SSR_resolvase"/>
</dbReference>
<sequence length="560" mass="64164">MKIKCVIYARVSSKEQEDTGYSLDAQLSLLKEYAERKGFDVVKEYRIAESASGKQIRKIFTEMLEYTAKHKISVILCEKIDRLTRTPKDASIVDEWVKGDLKREVHFIKESFILNQNTKAHENLVWDMKVAIARFYINNLSEEVKKGQAQKLKMGGYPSRAKIGYKTIGEKGHKHHVVNPPMDGLMREAFEKYNSGNYSLSRLVEAIYDKGLRNEKGGKVLKSRLHELLSDPFYCGKMVWNDKAQNGSHEAIISPELFDSVQTRLNAKHGGKYQKHLPLYKGKVRCEECKGVISWYLSKGKWRGNCNHYKNCSQAGTILETEFENRLLPFFNAVVMKNPRIVEKLTKALKDSHKEEITEHTRQKENLQRIIKSSDKIIEGAYRGKLLEELPLEICEKMIKDATDEKNSAIKALESLSETRTAYYEAGLAIHELALHVKDIYKCKHITKDEQRLLLSYVFSNINLLAGKVSAEYTPGFKFLADWAPKLNNNFEPTKNPSINGASGVLSVQPIESMTPEVKKNFELQKTLILRHDSDVLNQNHDKCSAARTRTWNHLLTHDP</sequence>
<dbReference type="Proteomes" id="UP000034845">
    <property type="component" value="Unassembled WGS sequence"/>
</dbReference>
<dbReference type="PROSITE" id="PS51736">
    <property type="entry name" value="RECOMBINASES_3"/>
    <property type="match status" value="1"/>
</dbReference>
<evidence type="ECO:0000256" key="1">
    <source>
        <dbReference type="ARBA" id="ARBA00022908"/>
    </source>
</evidence>
<comment type="caution">
    <text evidence="8">The sequence shown here is derived from an EMBL/GenBank/DDBJ whole genome shotgun (WGS) entry which is preliminary data.</text>
</comment>
<dbReference type="PANTHER" id="PTHR30461">
    <property type="entry name" value="DNA-INVERTASE FROM LAMBDOID PROPHAGE"/>
    <property type="match status" value="1"/>
</dbReference>
<feature type="domain" description="Recombinase" evidence="7">
    <location>
        <begin position="162"/>
        <end position="271"/>
    </location>
</feature>
<dbReference type="EMBL" id="LBWF01000002">
    <property type="protein sequence ID" value="KKR02455.1"/>
    <property type="molecule type" value="Genomic_DNA"/>
</dbReference>
<evidence type="ECO:0000256" key="2">
    <source>
        <dbReference type="ARBA" id="ARBA00023125"/>
    </source>
</evidence>
<dbReference type="CDD" id="cd00338">
    <property type="entry name" value="Ser_Recombinase"/>
    <property type="match status" value="1"/>
</dbReference>
<dbReference type="InterPro" id="IPR038109">
    <property type="entry name" value="DNA_bind_recomb_sf"/>
</dbReference>
<dbReference type="PROSITE" id="PS00397">
    <property type="entry name" value="RECOMBINASES_1"/>
    <property type="match status" value="1"/>
</dbReference>
<reference evidence="8 9" key="1">
    <citation type="journal article" date="2015" name="Nature">
        <title>rRNA introns, odd ribosomes, and small enigmatic genomes across a large radiation of phyla.</title>
        <authorList>
            <person name="Brown C.T."/>
            <person name="Hug L.A."/>
            <person name="Thomas B.C."/>
            <person name="Sharon I."/>
            <person name="Castelle C.J."/>
            <person name="Singh A."/>
            <person name="Wilkins M.J."/>
            <person name="Williams K.H."/>
            <person name="Banfield J.F."/>
        </authorList>
    </citation>
    <scope>NUCLEOTIDE SEQUENCE [LARGE SCALE GENOMIC DNA]</scope>
    <source>
        <strain evidence="9">GW2011_GWA1_39_13</strain>
    </source>
</reference>
<dbReference type="AlphaFoldDB" id="A0A0G0PWB1"/>
<evidence type="ECO:0000256" key="3">
    <source>
        <dbReference type="ARBA" id="ARBA00023172"/>
    </source>
</evidence>
<keyword evidence="2" id="KW-0238">DNA-binding</keyword>
<evidence type="ECO:0000313" key="8">
    <source>
        <dbReference type="EMBL" id="KKR02455.1"/>
    </source>
</evidence>
<dbReference type="InterPro" id="IPR036162">
    <property type="entry name" value="Resolvase-like_N_sf"/>
</dbReference>
<feature type="active site" description="O-(5'-phospho-DNA)-serine intermediate" evidence="4 5">
    <location>
        <position position="12"/>
    </location>
</feature>
<dbReference type="PANTHER" id="PTHR30461:SF23">
    <property type="entry name" value="DNA RECOMBINASE-RELATED"/>
    <property type="match status" value="1"/>
</dbReference>